<proteinExistence type="inferred from homology"/>
<evidence type="ECO:0000256" key="2">
    <source>
        <dbReference type="ARBA" id="ARBA00022649"/>
    </source>
</evidence>
<keyword evidence="2" id="KW-1277">Toxin-antitoxin system</keyword>
<evidence type="ECO:0000256" key="4">
    <source>
        <dbReference type="ARBA" id="ARBA00022759"/>
    </source>
</evidence>
<gene>
    <name evidence="8" type="ORF">U7230_06745</name>
</gene>
<name>A0ABZ1C0Y9_9FIRM</name>
<organism evidence="8 9">
    <name type="scientific">Carboxydichorda subterranea</name>
    <dbReference type="NCBI Taxonomy" id="3109565"/>
    <lineage>
        <taxon>Bacteria</taxon>
        <taxon>Bacillati</taxon>
        <taxon>Bacillota</taxon>
        <taxon>Limnochordia</taxon>
        <taxon>Limnochordales</taxon>
        <taxon>Geochordaceae</taxon>
        <taxon>Carboxydichorda</taxon>
    </lineage>
</organism>
<dbReference type="RefSeq" id="WP_324717965.1">
    <property type="nucleotide sequence ID" value="NZ_CP141615.1"/>
</dbReference>
<evidence type="ECO:0000256" key="7">
    <source>
        <dbReference type="ARBA" id="ARBA00023016"/>
    </source>
</evidence>
<dbReference type="EMBL" id="CP141615">
    <property type="protein sequence ID" value="WRP18692.1"/>
    <property type="molecule type" value="Genomic_DNA"/>
</dbReference>
<evidence type="ECO:0000313" key="9">
    <source>
        <dbReference type="Proteomes" id="UP001332192"/>
    </source>
</evidence>
<dbReference type="SUPFAM" id="SSF54786">
    <property type="entry name" value="YcfA/nrd intein domain"/>
    <property type="match status" value="1"/>
</dbReference>
<dbReference type="Gene3D" id="3.30.920.30">
    <property type="entry name" value="Hypothetical protein"/>
    <property type="match status" value="1"/>
</dbReference>
<dbReference type="InterPro" id="IPR038570">
    <property type="entry name" value="HicA_sf"/>
</dbReference>
<keyword evidence="4" id="KW-0255">Endonuclease</keyword>
<sequence length="81" mass="9158">MSPRAPRVTGAELVRALQRAGFRVVRIKGSHHHLRREGSSLVTVPVHRGEIIYPRLLMSILDQAGLTVEELRRLLNNDPSR</sequence>
<evidence type="ECO:0000256" key="5">
    <source>
        <dbReference type="ARBA" id="ARBA00022801"/>
    </source>
</evidence>
<comment type="similarity">
    <text evidence="1">Belongs to the HicA mRNA interferase family.</text>
</comment>
<keyword evidence="5" id="KW-0378">Hydrolase</keyword>
<dbReference type="InterPro" id="IPR012933">
    <property type="entry name" value="HicA_mRNA_interferase"/>
</dbReference>
<evidence type="ECO:0000256" key="6">
    <source>
        <dbReference type="ARBA" id="ARBA00022884"/>
    </source>
</evidence>
<accession>A0ABZ1C0Y9</accession>
<protein>
    <submittedName>
        <fullName evidence="8">Type II toxin-antitoxin system HicA family toxin</fullName>
    </submittedName>
</protein>
<dbReference type="Proteomes" id="UP001332192">
    <property type="component" value="Chromosome"/>
</dbReference>
<keyword evidence="3" id="KW-0540">Nuclease</keyword>
<keyword evidence="6" id="KW-0694">RNA-binding</keyword>
<dbReference type="Pfam" id="PF07927">
    <property type="entry name" value="HicA_toxin"/>
    <property type="match status" value="1"/>
</dbReference>
<evidence type="ECO:0000256" key="1">
    <source>
        <dbReference type="ARBA" id="ARBA00006620"/>
    </source>
</evidence>
<evidence type="ECO:0000256" key="3">
    <source>
        <dbReference type="ARBA" id="ARBA00022722"/>
    </source>
</evidence>
<reference evidence="8 9" key="1">
    <citation type="journal article" date="2024" name="Front. Microbiol.">
        <title>Novel thermophilic genera Geochorda gen. nov. and Carboxydochorda gen. nov. from the deep terrestrial subsurface reveal the ecophysiological diversity in the class Limnochordia.</title>
        <authorList>
            <person name="Karnachuk O.V."/>
            <person name="Lukina A.P."/>
            <person name="Avakyan M.R."/>
            <person name="Kadnikov V.V."/>
            <person name="Begmatov S."/>
            <person name="Beletsky A.V."/>
            <person name="Vlasova K.G."/>
            <person name="Novikov A.A."/>
            <person name="Shcherbakova V.A."/>
            <person name="Mardanov A.V."/>
            <person name="Ravin N.V."/>
        </authorList>
    </citation>
    <scope>NUCLEOTIDE SEQUENCE [LARGE SCALE GENOMIC DNA]</scope>
    <source>
        <strain evidence="8 9">L945</strain>
    </source>
</reference>
<keyword evidence="9" id="KW-1185">Reference proteome</keyword>
<evidence type="ECO:0000313" key="8">
    <source>
        <dbReference type="EMBL" id="WRP18692.1"/>
    </source>
</evidence>
<keyword evidence="7" id="KW-0346">Stress response</keyword>